<dbReference type="AlphaFoldDB" id="A0A5B1BYK8"/>
<comment type="caution">
    <text evidence="1">The sequence shown here is derived from an EMBL/GenBank/DDBJ whole genome shotgun (WGS) entry which is preliminary data.</text>
</comment>
<dbReference type="CDD" id="cd16387">
    <property type="entry name" value="ParB_N_Srx"/>
    <property type="match status" value="1"/>
</dbReference>
<evidence type="ECO:0000313" key="1">
    <source>
        <dbReference type="EMBL" id="KAA1253426.1"/>
    </source>
</evidence>
<reference evidence="1 2" key="1">
    <citation type="submission" date="2019-09" db="EMBL/GenBank/DDBJ databases">
        <authorList>
            <person name="Kritzky A."/>
            <person name="Schelkanova E.Y."/>
            <person name="Alkhova Z.V."/>
            <person name="Smirnova N.I."/>
        </authorList>
    </citation>
    <scope>NUCLEOTIDE SEQUENCE [LARGE SCALE GENOMIC DNA]</scope>
    <source>
        <strain evidence="1 2">M1526</strain>
    </source>
</reference>
<organism evidence="1 2">
    <name type="scientific">Vibrio cholerae</name>
    <dbReference type="NCBI Taxonomy" id="666"/>
    <lineage>
        <taxon>Bacteria</taxon>
        <taxon>Pseudomonadati</taxon>
        <taxon>Pseudomonadota</taxon>
        <taxon>Gammaproteobacteria</taxon>
        <taxon>Vibrionales</taxon>
        <taxon>Vibrionaceae</taxon>
        <taxon>Vibrio</taxon>
    </lineage>
</organism>
<sequence>METEILKQDFIMLEGENVYKGDPGYIEPSNGTFNMQSDYPVERLIHLMGSLEEWKVWYNDEVKDLSDIRGEDYFEDMLKNPIREPVYVSEIDGKAYIWDGWHRVAASIKAGRLTLPAAVMKN</sequence>
<evidence type="ECO:0008006" key="3">
    <source>
        <dbReference type="Google" id="ProtNLM"/>
    </source>
</evidence>
<dbReference type="InterPro" id="IPR036086">
    <property type="entry name" value="ParB/Sulfiredoxin_sf"/>
</dbReference>
<dbReference type="EMBL" id="VUAA01000022">
    <property type="protein sequence ID" value="KAA1253426.1"/>
    <property type="molecule type" value="Genomic_DNA"/>
</dbReference>
<name>A0A5B1BYK8_VIBCL</name>
<dbReference type="SUPFAM" id="SSF110849">
    <property type="entry name" value="ParB/Sulfiredoxin"/>
    <property type="match status" value="1"/>
</dbReference>
<proteinExistence type="predicted"/>
<protein>
    <recommendedName>
        <fullName evidence="3">ParB/Sulfiredoxin domain-containing protein</fullName>
    </recommendedName>
</protein>
<gene>
    <name evidence="1" type="ORF">F0M16_17995</name>
</gene>
<dbReference type="Proteomes" id="UP000323225">
    <property type="component" value="Unassembled WGS sequence"/>
</dbReference>
<accession>A0A5B1BYK8</accession>
<evidence type="ECO:0000313" key="2">
    <source>
        <dbReference type="Proteomes" id="UP000323225"/>
    </source>
</evidence>